<evidence type="ECO:0000256" key="3">
    <source>
        <dbReference type="ARBA" id="ARBA00022448"/>
    </source>
</evidence>
<keyword evidence="4 5" id="KW-0732">Signal</keyword>
<comment type="similarity">
    <text evidence="2">Belongs to the bacterial solute-binding protein 1 family.</text>
</comment>
<sequence>MKRLKTGMAIAVATATIATSNLAFADDTVLQLYTWREQDQALFDYINENDLIPGVEIKTNVYNGAGEHETKLRIDFQTNRPDLYHAKAGTAWIQPWIDAGVAAPVTDLGINLDNFGDAALFGATAADGKIYGVPFVMQMQSILYNKAVVKKEPKNLEELEALFADLKSQGIVPLHVDGRDAWYLNQVLHETILAGMTSDEWSQKVVVGEACFTDDVYVDAMERFKSWQDKGYLNPTPLADDYGAMRTGVALGTSAMMVDGIWSATPASPMYEIDPSLELGYMAIPGASNKVYGFVDGHIAYNPNSEKKAAIKKVLEFYTTKEFSQLFADTVEAIPASTHKIKVEVDRVNQAAKLIGTNALPGLPFFTPALNGGEPTYQALTAAGLQELLAGKSTAREMAEKIQKTLNSQGYIGAANCAL</sequence>
<dbReference type="SUPFAM" id="SSF53850">
    <property type="entry name" value="Periplasmic binding protein-like II"/>
    <property type="match status" value="1"/>
</dbReference>
<evidence type="ECO:0000256" key="1">
    <source>
        <dbReference type="ARBA" id="ARBA00004418"/>
    </source>
</evidence>
<dbReference type="PANTHER" id="PTHR43649">
    <property type="entry name" value="ARABINOSE-BINDING PROTEIN-RELATED"/>
    <property type="match status" value="1"/>
</dbReference>
<accession>A0ABV7WQI5</accession>
<evidence type="ECO:0000313" key="6">
    <source>
        <dbReference type="EMBL" id="MFC3701312.1"/>
    </source>
</evidence>
<comment type="subcellular location">
    <subcellularLocation>
        <location evidence="1">Periplasm</location>
    </subcellularLocation>
</comment>
<feature type="chain" id="PRO_5046516532" evidence="5">
    <location>
        <begin position="26"/>
        <end position="419"/>
    </location>
</feature>
<proteinExistence type="inferred from homology"/>
<dbReference type="InterPro" id="IPR006061">
    <property type="entry name" value="SBP_1_CS"/>
</dbReference>
<keyword evidence="7" id="KW-1185">Reference proteome</keyword>
<comment type="caution">
    <text evidence="6">The sequence shown here is derived from an EMBL/GenBank/DDBJ whole genome shotgun (WGS) entry which is preliminary data.</text>
</comment>
<evidence type="ECO:0000256" key="5">
    <source>
        <dbReference type="SAM" id="SignalP"/>
    </source>
</evidence>
<dbReference type="Gene3D" id="3.40.190.10">
    <property type="entry name" value="Periplasmic binding protein-like II"/>
    <property type="match status" value="2"/>
</dbReference>
<gene>
    <name evidence="6" type="ORF">ACFOND_06625</name>
</gene>
<dbReference type="PANTHER" id="PTHR43649:SF12">
    <property type="entry name" value="DIACETYLCHITOBIOSE BINDING PROTEIN DASA"/>
    <property type="match status" value="1"/>
</dbReference>
<dbReference type="PROSITE" id="PS01037">
    <property type="entry name" value="SBP_BACTERIAL_1"/>
    <property type="match status" value="1"/>
</dbReference>
<evidence type="ECO:0000256" key="2">
    <source>
        <dbReference type="ARBA" id="ARBA00008520"/>
    </source>
</evidence>
<dbReference type="Proteomes" id="UP001595710">
    <property type="component" value="Unassembled WGS sequence"/>
</dbReference>
<dbReference type="Pfam" id="PF01547">
    <property type="entry name" value="SBP_bac_1"/>
    <property type="match status" value="1"/>
</dbReference>
<feature type="signal peptide" evidence="5">
    <location>
        <begin position="1"/>
        <end position="25"/>
    </location>
</feature>
<protein>
    <submittedName>
        <fullName evidence="6">ABC transporter substrate-binding protein</fullName>
    </submittedName>
</protein>
<dbReference type="InterPro" id="IPR050490">
    <property type="entry name" value="Bact_solute-bd_prot1"/>
</dbReference>
<reference evidence="7" key="1">
    <citation type="journal article" date="2019" name="Int. J. Syst. Evol. Microbiol.">
        <title>The Global Catalogue of Microorganisms (GCM) 10K type strain sequencing project: providing services to taxonomists for standard genome sequencing and annotation.</title>
        <authorList>
            <consortium name="The Broad Institute Genomics Platform"/>
            <consortium name="The Broad Institute Genome Sequencing Center for Infectious Disease"/>
            <person name="Wu L."/>
            <person name="Ma J."/>
        </authorList>
    </citation>
    <scope>NUCLEOTIDE SEQUENCE [LARGE SCALE GENOMIC DNA]</scope>
    <source>
        <strain evidence="7">CECT 8288</strain>
    </source>
</reference>
<dbReference type="EMBL" id="JBHRYN010000008">
    <property type="protein sequence ID" value="MFC3701312.1"/>
    <property type="molecule type" value="Genomic_DNA"/>
</dbReference>
<evidence type="ECO:0000256" key="4">
    <source>
        <dbReference type="ARBA" id="ARBA00022729"/>
    </source>
</evidence>
<organism evidence="6 7">
    <name type="scientific">Reinekea marina</name>
    <dbReference type="NCBI Taxonomy" id="1310421"/>
    <lineage>
        <taxon>Bacteria</taxon>
        <taxon>Pseudomonadati</taxon>
        <taxon>Pseudomonadota</taxon>
        <taxon>Gammaproteobacteria</taxon>
        <taxon>Oceanospirillales</taxon>
        <taxon>Saccharospirillaceae</taxon>
        <taxon>Reinekea</taxon>
    </lineage>
</organism>
<keyword evidence="3" id="KW-0813">Transport</keyword>
<evidence type="ECO:0000313" key="7">
    <source>
        <dbReference type="Proteomes" id="UP001595710"/>
    </source>
</evidence>
<name>A0ABV7WQI5_9GAMM</name>
<dbReference type="RefSeq" id="WP_377362557.1">
    <property type="nucleotide sequence ID" value="NZ_JBHRYN010000008.1"/>
</dbReference>
<dbReference type="InterPro" id="IPR006059">
    <property type="entry name" value="SBP"/>
</dbReference>